<evidence type="ECO:0000256" key="1">
    <source>
        <dbReference type="SAM" id="Coils"/>
    </source>
</evidence>
<name>A0A1W1CR43_9ZZZZ</name>
<organism evidence="2">
    <name type="scientific">hydrothermal vent metagenome</name>
    <dbReference type="NCBI Taxonomy" id="652676"/>
    <lineage>
        <taxon>unclassified sequences</taxon>
        <taxon>metagenomes</taxon>
        <taxon>ecological metagenomes</taxon>
    </lineage>
</organism>
<proteinExistence type="predicted"/>
<evidence type="ECO:0008006" key="3">
    <source>
        <dbReference type="Google" id="ProtNLM"/>
    </source>
</evidence>
<dbReference type="EMBL" id="FPHN01000244">
    <property type="protein sequence ID" value="SFV68172.1"/>
    <property type="molecule type" value="Genomic_DNA"/>
</dbReference>
<sequence>MKTKLINILENVKKYKEKTENEKKQLQERVNRLQEEFKQYKAKKQREIAKINTQLRITRRKLLKNKKKLRISQKKQKVIHQKIVQKKSIPKKRVPKKKVIHEKAVYTNIIPKKNTPLPVVKNLPWVEIVVEDNINIYQLALRYYGDRDKYREIYAANQHIIGKNFKIYNGMSLKIPMTNQFEEQPMILNRD</sequence>
<reference evidence="2" key="1">
    <citation type="submission" date="2016-10" db="EMBL/GenBank/DDBJ databases">
        <authorList>
            <person name="de Groot N.N."/>
        </authorList>
    </citation>
    <scope>NUCLEOTIDE SEQUENCE</scope>
</reference>
<feature type="coiled-coil region" evidence="1">
    <location>
        <begin position="5"/>
        <end position="61"/>
    </location>
</feature>
<gene>
    <name evidence="2" type="ORF">MNB_SV-14-578</name>
</gene>
<accession>A0A1W1CR43</accession>
<dbReference type="AlphaFoldDB" id="A0A1W1CR43"/>
<protein>
    <recommendedName>
        <fullName evidence="3">LysM domain-containing protein</fullName>
    </recommendedName>
</protein>
<keyword evidence="1" id="KW-0175">Coiled coil</keyword>
<evidence type="ECO:0000313" key="2">
    <source>
        <dbReference type="EMBL" id="SFV68172.1"/>
    </source>
</evidence>